<dbReference type="OrthoDB" id="9812981at2"/>
<evidence type="ECO:0000259" key="3">
    <source>
        <dbReference type="Pfam" id="PF22725"/>
    </source>
</evidence>
<dbReference type="InterPro" id="IPR055170">
    <property type="entry name" value="GFO_IDH_MocA-like_dom"/>
</dbReference>
<evidence type="ECO:0000259" key="2">
    <source>
        <dbReference type="Pfam" id="PF01408"/>
    </source>
</evidence>
<dbReference type="GO" id="GO:0000166">
    <property type="term" value="F:nucleotide binding"/>
    <property type="evidence" value="ECO:0007669"/>
    <property type="project" value="InterPro"/>
</dbReference>
<dbReference type="InterPro" id="IPR036291">
    <property type="entry name" value="NAD(P)-bd_dom_sf"/>
</dbReference>
<evidence type="ECO:0000313" key="4">
    <source>
        <dbReference type="EMBL" id="SDT11507.1"/>
    </source>
</evidence>
<gene>
    <name evidence="4" type="ORF">SAMN04489717_5088</name>
</gene>
<keyword evidence="1" id="KW-0560">Oxidoreductase</keyword>
<dbReference type="SUPFAM" id="SSF51735">
    <property type="entry name" value="NAD(P)-binding Rossmann-fold domains"/>
    <property type="match status" value="1"/>
</dbReference>
<keyword evidence="5" id="KW-1185">Reference proteome</keyword>
<dbReference type="AlphaFoldDB" id="A0A1H1XQG5"/>
<dbReference type="EMBL" id="LT629732">
    <property type="protein sequence ID" value="SDT11507.1"/>
    <property type="molecule type" value="Genomic_DNA"/>
</dbReference>
<sequence length="455" mass="48214">MTTPPLSSPQADPGDTTPRVGLVGVNGYGRTHLRNAARLQEQGLLRLVGYADVAPDAAAVVAEHLAARAYDGPPPHGHRTLTDLLATDRPDIVVLGTPIPLHAQMIEEAFTAGASVLVEKPPVVTVQDMDRLLALQDSAGSAGSGDSGDSGGPLCQVGFQNARAPAVRALARLARDGALGEVEHVGLGGRWSRPDSYYARTDWAGRLVHDRRYVLDGTLTNPLAHGLMNALIVAGDHDDSPATPTAVRAELYRCRDSIEGDDTASVRVETAEGRTVVASVTLCAPVQVPPYVFVRGSRATARAYYTTGQLTLESARIAQPPPAAAVRAVEALAADAARAGRAPGDPGSPDLLANLVNVVRGYDDRLLCPLRMTRGFVLALNGMYESAGRPGPVSPRFTTVHDENGERWVHLVGVDDLIERCARDGLLFSEAGADWATPTRAFSLANYRNFTSFSC</sequence>
<organism evidence="4 5">
    <name type="scientific">Actinopolymorpha singaporensis</name>
    <dbReference type="NCBI Taxonomy" id="117157"/>
    <lineage>
        <taxon>Bacteria</taxon>
        <taxon>Bacillati</taxon>
        <taxon>Actinomycetota</taxon>
        <taxon>Actinomycetes</taxon>
        <taxon>Propionibacteriales</taxon>
        <taxon>Actinopolymorphaceae</taxon>
        <taxon>Actinopolymorpha</taxon>
    </lineage>
</organism>
<dbReference type="Gene3D" id="3.40.50.720">
    <property type="entry name" value="NAD(P)-binding Rossmann-like Domain"/>
    <property type="match status" value="1"/>
</dbReference>
<dbReference type="SUPFAM" id="SSF55347">
    <property type="entry name" value="Glyceraldehyde-3-phosphate dehydrogenase-like, C-terminal domain"/>
    <property type="match status" value="1"/>
</dbReference>
<evidence type="ECO:0000256" key="1">
    <source>
        <dbReference type="ARBA" id="ARBA00023002"/>
    </source>
</evidence>
<dbReference type="Proteomes" id="UP000198983">
    <property type="component" value="Chromosome I"/>
</dbReference>
<dbReference type="Pfam" id="PF22725">
    <property type="entry name" value="GFO_IDH_MocA_C3"/>
    <property type="match status" value="1"/>
</dbReference>
<dbReference type="PANTHER" id="PTHR43818:SF11">
    <property type="entry name" value="BCDNA.GH03377"/>
    <property type="match status" value="1"/>
</dbReference>
<name>A0A1H1XQG5_9ACTN</name>
<proteinExistence type="predicted"/>
<dbReference type="STRING" id="117157.SAMN04489717_5088"/>
<feature type="domain" description="GFO/IDH/MocA-like oxidoreductase" evidence="3">
    <location>
        <begin position="167"/>
        <end position="301"/>
    </location>
</feature>
<protein>
    <submittedName>
        <fullName evidence="4">Predicted dehydrogenase</fullName>
    </submittedName>
</protein>
<dbReference type="Gene3D" id="3.30.360.10">
    <property type="entry name" value="Dihydrodipicolinate Reductase, domain 2"/>
    <property type="match status" value="1"/>
</dbReference>
<reference evidence="4 5" key="1">
    <citation type="submission" date="2016-10" db="EMBL/GenBank/DDBJ databases">
        <authorList>
            <person name="de Groot N.N."/>
        </authorList>
    </citation>
    <scope>NUCLEOTIDE SEQUENCE [LARGE SCALE GENOMIC DNA]</scope>
    <source>
        <strain evidence="4 5">DSM 22024</strain>
    </source>
</reference>
<dbReference type="RefSeq" id="WP_157728795.1">
    <property type="nucleotide sequence ID" value="NZ_LT629732.1"/>
</dbReference>
<dbReference type="PANTHER" id="PTHR43818">
    <property type="entry name" value="BCDNA.GH03377"/>
    <property type="match status" value="1"/>
</dbReference>
<dbReference type="GO" id="GO:0016491">
    <property type="term" value="F:oxidoreductase activity"/>
    <property type="evidence" value="ECO:0007669"/>
    <property type="project" value="UniProtKB-KW"/>
</dbReference>
<evidence type="ECO:0000313" key="5">
    <source>
        <dbReference type="Proteomes" id="UP000198983"/>
    </source>
</evidence>
<feature type="domain" description="Gfo/Idh/MocA-like oxidoreductase N-terminal" evidence="2">
    <location>
        <begin position="19"/>
        <end position="140"/>
    </location>
</feature>
<dbReference type="InterPro" id="IPR000683">
    <property type="entry name" value="Gfo/Idh/MocA-like_OxRdtase_N"/>
</dbReference>
<dbReference type="Pfam" id="PF01408">
    <property type="entry name" value="GFO_IDH_MocA"/>
    <property type="match status" value="1"/>
</dbReference>
<dbReference type="InterPro" id="IPR050463">
    <property type="entry name" value="Gfo/Idh/MocA_oxidrdct_glycsds"/>
</dbReference>
<accession>A0A1H1XQG5</accession>